<gene>
    <name evidence="1" type="ORF">RF11_09585</name>
</gene>
<protein>
    <submittedName>
        <fullName evidence="1">Uncharacterized protein</fullName>
    </submittedName>
</protein>
<organism evidence="1 2">
    <name type="scientific">Thelohanellus kitauei</name>
    <name type="common">Myxosporean</name>
    <dbReference type="NCBI Taxonomy" id="669202"/>
    <lineage>
        <taxon>Eukaryota</taxon>
        <taxon>Metazoa</taxon>
        <taxon>Cnidaria</taxon>
        <taxon>Myxozoa</taxon>
        <taxon>Myxosporea</taxon>
        <taxon>Bivalvulida</taxon>
        <taxon>Platysporina</taxon>
        <taxon>Myxobolidae</taxon>
        <taxon>Thelohanellus</taxon>
    </lineage>
</organism>
<accession>A0A0C2IAC5</accession>
<evidence type="ECO:0000313" key="2">
    <source>
        <dbReference type="Proteomes" id="UP000031668"/>
    </source>
</evidence>
<sequence length="116" mass="13658">MLLADKSSELNLCCRNIYRELLISLCEKYVNTPYTIPSKNGVDSIIQNNRGLFERNQIEAVMSHPLSLKVNRQPYIRRYWVREINGQTHRIIIWVTNESLALLRCNTHFPLMGHSW</sequence>
<evidence type="ECO:0000313" key="1">
    <source>
        <dbReference type="EMBL" id="KII62268.1"/>
    </source>
</evidence>
<reference evidence="1 2" key="1">
    <citation type="journal article" date="2014" name="Genome Biol. Evol.">
        <title>The genome of the myxosporean Thelohanellus kitauei shows adaptations to nutrient acquisition within its fish host.</title>
        <authorList>
            <person name="Yang Y."/>
            <person name="Xiong J."/>
            <person name="Zhou Z."/>
            <person name="Huo F."/>
            <person name="Miao W."/>
            <person name="Ran C."/>
            <person name="Liu Y."/>
            <person name="Zhang J."/>
            <person name="Feng J."/>
            <person name="Wang M."/>
            <person name="Wang M."/>
            <person name="Wang L."/>
            <person name="Yao B."/>
        </authorList>
    </citation>
    <scope>NUCLEOTIDE SEQUENCE [LARGE SCALE GENOMIC DNA]</scope>
    <source>
        <strain evidence="1">Wuqing</strain>
    </source>
</reference>
<name>A0A0C2IAC5_THEKT</name>
<dbReference type="Proteomes" id="UP000031668">
    <property type="component" value="Unassembled WGS sequence"/>
</dbReference>
<dbReference type="EMBL" id="JWZT01005022">
    <property type="protein sequence ID" value="KII62268.1"/>
    <property type="molecule type" value="Genomic_DNA"/>
</dbReference>
<keyword evidence="2" id="KW-1185">Reference proteome</keyword>
<proteinExistence type="predicted"/>
<dbReference type="AlphaFoldDB" id="A0A0C2IAC5"/>
<comment type="caution">
    <text evidence="1">The sequence shown here is derived from an EMBL/GenBank/DDBJ whole genome shotgun (WGS) entry which is preliminary data.</text>
</comment>
<dbReference type="OrthoDB" id="10470515at2759"/>